<dbReference type="GO" id="GO:0016829">
    <property type="term" value="F:lyase activity"/>
    <property type="evidence" value="ECO:0007669"/>
    <property type="project" value="UniProtKB-KW"/>
</dbReference>
<dbReference type="InterPro" id="IPR029045">
    <property type="entry name" value="ClpP/crotonase-like_dom_sf"/>
</dbReference>
<dbReference type="PANTHER" id="PTHR43802">
    <property type="entry name" value="ENOYL-COA HYDRATASE"/>
    <property type="match status" value="1"/>
</dbReference>
<evidence type="ECO:0000313" key="3">
    <source>
        <dbReference type="Proteomes" id="UP000675121"/>
    </source>
</evidence>
<sequence>MCSRTRTFTDTAMIAPQYLNEHVRIEADEDTGVATIVLERPMRRNAVDRPTAEALNAAFRRFEAEPAWRAAVLFGAGGTFCAGADLSALADETRRSELHADGSGPGPMGPTRMSFSKPVIAAIAGYAVAGGLELAAMCDLRVVEEDAVLGVFCRRVGIPLIDGGTIRLPRLIGLSRALDLILTGRAVDAQEALSFGLANRIVRKGEARAAAERLAAELAAFPQAALLADRRSALENSTLEDFALALRREGAGGYQAVFDEGVIGAARFAEGAGRHGSTLQPDGNSP</sequence>
<dbReference type="NCBIfam" id="NF006108">
    <property type="entry name" value="PRK08259.1"/>
    <property type="match status" value="1"/>
</dbReference>
<dbReference type="CDD" id="cd06558">
    <property type="entry name" value="crotonase-like"/>
    <property type="match status" value="1"/>
</dbReference>
<name>A0A9N8QWC5_9BURK</name>
<protein>
    <submittedName>
        <fullName evidence="2">Carnitinyl-CoA dehydratase</fullName>
        <ecNumber evidence="2">4.2.1.149</ecNumber>
    </submittedName>
</protein>
<dbReference type="Gene3D" id="3.90.226.10">
    <property type="entry name" value="2-enoyl-CoA Hydratase, Chain A, domain 1"/>
    <property type="match status" value="1"/>
</dbReference>
<proteinExistence type="inferred from homology"/>
<evidence type="ECO:0000256" key="1">
    <source>
        <dbReference type="ARBA" id="ARBA00005254"/>
    </source>
</evidence>
<reference evidence="2" key="1">
    <citation type="submission" date="2021-02" db="EMBL/GenBank/DDBJ databases">
        <authorList>
            <person name="Vanwijnsberghe S."/>
        </authorList>
    </citation>
    <scope>NUCLEOTIDE SEQUENCE</scope>
    <source>
        <strain evidence="2">R-70211</strain>
    </source>
</reference>
<accession>A0A9N8QWC5</accession>
<dbReference type="Pfam" id="PF00378">
    <property type="entry name" value="ECH_1"/>
    <property type="match status" value="1"/>
</dbReference>
<dbReference type="InterPro" id="IPR001753">
    <property type="entry name" value="Enoyl-CoA_hydra/iso"/>
</dbReference>
<dbReference type="EC" id="4.2.1.149" evidence="2"/>
<dbReference type="EMBL" id="CAJNAS010000005">
    <property type="protein sequence ID" value="CAE6881121.1"/>
    <property type="molecule type" value="Genomic_DNA"/>
</dbReference>
<evidence type="ECO:0000313" key="2">
    <source>
        <dbReference type="EMBL" id="CAE6881121.1"/>
    </source>
</evidence>
<comment type="caution">
    <text evidence="2">The sequence shown here is derived from an EMBL/GenBank/DDBJ whole genome shotgun (WGS) entry which is preliminary data.</text>
</comment>
<dbReference type="AlphaFoldDB" id="A0A9N8QWC5"/>
<keyword evidence="3" id="KW-1185">Reference proteome</keyword>
<organism evidence="2 3">
    <name type="scientific">Paraburkholderia domus</name>
    <dbReference type="NCBI Taxonomy" id="2793075"/>
    <lineage>
        <taxon>Bacteria</taxon>
        <taxon>Pseudomonadati</taxon>
        <taxon>Pseudomonadota</taxon>
        <taxon>Betaproteobacteria</taxon>
        <taxon>Burkholderiales</taxon>
        <taxon>Burkholderiaceae</taxon>
        <taxon>Paraburkholderia</taxon>
    </lineage>
</organism>
<dbReference type="Proteomes" id="UP000675121">
    <property type="component" value="Unassembled WGS sequence"/>
</dbReference>
<comment type="similarity">
    <text evidence="1">Belongs to the enoyl-CoA hydratase/isomerase family.</text>
</comment>
<dbReference type="SUPFAM" id="SSF52096">
    <property type="entry name" value="ClpP/crotonase"/>
    <property type="match status" value="1"/>
</dbReference>
<gene>
    <name evidence="2" type="primary">caiD_1</name>
    <name evidence="2" type="ORF">R70211_02121</name>
</gene>
<dbReference type="Gene3D" id="1.10.287.2460">
    <property type="match status" value="1"/>
</dbReference>
<dbReference type="PANTHER" id="PTHR43802:SF1">
    <property type="entry name" value="IP11341P-RELATED"/>
    <property type="match status" value="1"/>
</dbReference>
<keyword evidence="2" id="KW-0456">Lyase</keyword>